<dbReference type="EMBL" id="CAJNOI010000039">
    <property type="protein sequence ID" value="CAF0910399.1"/>
    <property type="molecule type" value="Genomic_DNA"/>
</dbReference>
<dbReference type="EMBL" id="CAJNOM010000318">
    <property type="protein sequence ID" value="CAF1353084.1"/>
    <property type="molecule type" value="Genomic_DNA"/>
</dbReference>
<comment type="caution">
    <text evidence="2">The sequence shown here is derived from an EMBL/GenBank/DDBJ whole genome shotgun (WGS) entry which is preliminary data.</text>
</comment>
<evidence type="ECO:0000313" key="4">
    <source>
        <dbReference type="Proteomes" id="UP000663832"/>
    </source>
</evidence>
<proteinExistence type="predicted"/>
<evidence type="ECO:0000313" key="3">
    <source>
        <dbReference type="EMBL" id="CAF1354070.1"/>
    </source>
</evidence>
<name>A0A815HJ36_9BILA</name>
<dbReference type="Proteomes" id="UP000663832">
    <property type="component" value="Unassembled WGS sequence"/>
</dbReference>
<dbReference type="AlphaFoldDB" id="A0A815HJ36"/>
<accession>A0A815HJ36</accession>
<evidence type="ECO:0000313" key="1">
    <source>
        <dbReference type="EMBL" id="CAF0910399.1"/>
    </source>
</evidence>
<dbReference type="EMBL" id="CAJNOM010000319">
    <property type="protein sequence ID" value="CAF1354070.1"/>
    <property type="molecule type" value="Genomic_DNA"/>
</dbReference>
<dbReference type="OrthoDB" id="10132763at2759"/>
<sequence length="94" mass="10980">MFKYSKKFKKICASRKQLKPEEEEFYQFHHITIQCPSKAFDQCTQIIDLSQNLSSNLLSEHSLNNKLDSLSNIRITFEFILNCSNDNKDNSACK</sequence>
<organism evidence="2 4">
    <name type="scientific">Adineta steineri</name>
    <dbReference type="NCBI Taxonomy" id="433720"/>
    <lineage>
        <taxon>Eukaryota</taxon>
        <taxon>Metazoa</taxon>
        <taxon>Spiralia</taxon>
        <taxon>Gnathifera</taxon>
        <taxon>Rotifera</taxon>
        <taxon>Eurotatoria</taxon>
        <taxon>Bdelloidea</taxon>
        <taxon>Adinetida</taxon>
        <taxon>Adinetidae</taxon>
        <taxon>Adineta</taxon>
    </lineage>
</organism>
<keyword evidence="4" id="KW-1185">Reference proteome</keyword>
<dbReference type="Proteomes" id="UP000663877">
    <property type="component" value="Unassembled WGS sequence"/>
</dbReference>
<evidence type="ECO:0000313" key="2">
    <source>
        <dbReference type="EMBL" id="CAF1353084.1"/>
    </source>
</evidence>
<reference evidence="2" key="1">
    <citation type="submission" date="2021-02" db="EMBL/GenBank/DDBJ databases">
        <authorList>
            <person name="Nowell W R."/>
        </authorList>
    </citation>
    <scope>NUCLEOTIDE SEQUENCE</scope>
</reference>
<gene>
    <name evidence="1" type="ORF">BJG266_LOCUS10968</name>
    <name evidence="2" type="ORF">QVE165_LOCUS34106</name>
    <name evidence="3" type="ORF">QVE165_LOCUS34158</name>
</gene>
<protein>
    <submittedName>
        <fullName evidence="2">Uncharacterized protein</fullName>
    </submittedName>
</protein>